<dbReference type="EMBL" id="LR797820">
    <property type="protein sequence ID" value="CAB4241004.1"/>
    <property type="molecule type" value="Genomic_DNA"/>
</dbReference>
<name>A0A6J7WT66_9CAUD</name>
<proteinExistence type="predicted"/>
<organism evidence="2">
    <name type="scientific">uncultured Caudovirales phage</name>
    <dbReference type="NCBI Taxonomy" id="2100421"/>
    <lineage>
        <taxon>Viruses</taxon>
        <taxon>Duplodnaviria</taxon>
        <taxon>Heunggongvirae</taxon>
        <taxon>Uroviricota</taxon>
        <taxon>Caudoviricetes</taxon>
        <taxon>Peduoviridae</taxon>
        <taxon>Maltschvirus</taxon>
        <taxon>Maltschvirus maltsch</taxon>
    </lineage>
</organism>
<dbReference type="EMBL" id="LR798273">
    <property type="protein sequence ID" value="CAB5219334.1"/>
    <property type="molecule type" value="Genomic_DNA"/>
</dbReference>
<evidence type="ECO:0000313" key="2">
    <source>
        <dbReference type="EMBL" id="CAB5219334.1"/>
    </source>
</evidence>
<evidence type="ECO:0000313" key="1">
    <source>
        <dbReference type="EMBL" id="CAB4241004.1"/>
    </source>
</evidence>
<reference evidence="2" key="1">
    <citation type="submission" date="2020-05" db="EMBL/GenBank/DDBJ databases">
        <authorList>
            <person name="Chiriac C."/>
            <person name="Salcher M."/>
            <person name="Ghai R."/>
            <person name="Kavagutti S V."/>
        </authorList>
    </citation>
    <scope>NUCLEOTIDE SEQUENCE</scope>
</reference>
<accession>A0A6J7WT66</accession>
<gene>
    <name evidence="2" type="ORF">UFOVP228_56</name>
    <name evidence="1" type="ORF">UFOVP47_46</name>
</gene>
<protein>
    <submittedName>
        <fullName evidence="2">Uncharacterized protein</fullName>
    </submittedName>
</protein>
<sequence length="147" mass="15915">MAFNAFNNGSTTGSTEASALDTGHAAHVTWVKLDDDSAFKIDWCAGYCVGMFKITEAKAREWADMTRTERTAITVKHAKGTGTAEHVWNAATKAYAYRVMTDSGRVAKADSVKEDVKLSKAQRAAIKACMELGITMKMFGQGVALLK</sequence>